<evidence type="ECO:0000313" key="3">
    <source>
        <dbReference type="Proteomes" id="UP000093199"/>
    </source>
</evidence>
<organism evidence="2 3">
    <name type="scientific">Caryophanon tenue</name>
    <dbReference type="NCBI Taxonomy" id="33978"/>
    <lineage>
        <taxon>Bacteria</taxon>
        <taxon>Bacillati</taxon>
        <taxon>Bacillota</taxon>
        <taxon>Bacilli</taxon>
        <taxon>Bacillales</taxon>
        <taxon>Caryophanaceae</taxon>
        <taxon>Caryophanon</taxon>
    </lineage>
</organism>
<protein>
    <recommendedName>
        <fullName evidence="1">DUF4166 domain-containing protein</fullName>
    </recommendedName>
</protein>
<dbReference type="Proteomes" id="UP000093199">
    <property type="component" value="Unassembled WGS sequence"/>
</dbReference>
<reference evidence="2 3" key="1">
    <citation type="submission" date="2016-07" db="EMBL/GenBank/DDBJ databases">
        <title>Caryophanon tenue genome sequencing.</title>
        <authorList>
            <person name="Verma A."/>
            <person name="Pal Y."/>
            <person name="Krishnamurthi S."/>
        </authorList>
    </citation>
    <scope>NUCLEOTIDE SEQUENCE [LARGE SCALE GENOMIC DNA]</scope>
    <source>
        <strain evidence="2 3">DSM 14152</strain>
    </source>
</reference>
<feature type="domain" description="DUF4166" evidence="1">
    <location>
        <begin position="14"/>
        <end position="196"/>
    </location>
</feature>
<gene>
    <name evidence="2" type="ORF">A6M13_12635</name>
</gene>
<dbReference type="STRING" id="33978.A6M13_12635"/>
<comment type="caution">
    <text evidence="2">The sequence shown here is derived from an EMBL/GenBank/DDBJ whole genome shotgun (WGS) entry which is preliminary data.</text>
</comment>
<dbReference type="Pfam" id="PF13761">
    <property type="entry name" value="DUF4166"/>
    <property type="match status" value="1"/>
</dbReference>
<evidence type="ECO:0000259" key="1">
    <source>
        <dbReference type="Pfam" id="PF13761"/>
    </source>
</evidence>
<dbReference type="OrthoDB" id="2448833at2"/>
<proteinExistence type="predicted"/>
<sequence length="201" mass="22853">MIYETIVGTDFQKLHPKLQHRYALRSGTFRASGMMQSIETGAPWLQPVYHYFASSRFLFPESGTNIPFTITNTSYINESDEAVVYWERAFQFPHATRYFNATMTADLVNGLVKDYVGDPARFYSALHFSVTAEGSLLIRSGVQRAVFGALEIPLPKKFATRVVVLEGYDDTAQCYTIHVHMYHPHIGRMMSYAGTFTETTH</sequence>
<evidence type="ECO:0000313" key="2">
    <source>
        <dbReference type="EMBL" id="OCS86655.1"/>
    </source>
</evidence>
<accession>A0A1C0YHK1</accession>
<dbReference type="EMBL" id="MASJ01000009">
    <property type="protein sequence ID" value="OCS86655.1"/>
    <property type="molecule type" value="Genomic_DNA"/>
</dbReference>
<dbReference type="InterPro" id="IPR025311">
    <property type="entry name" value="DUF4166"/>
</dbReference>
<keyword evidence="3" id="KW-1185">Reference proteome</keyword>
<dbReference type="RefSeq" id="WP_066544514.1">
    <property type="nucleotide sequence ID" value="NZ_MASJ01000009.1"/>
</dbReference>
<name>A0A1C0YHK1_9BACL</name>
<dbReference type="AlphaFoldDB" id="A0A1C0YHK1"/>